<feature type="non-terminal residue" evidence="1">
    <location>
        <position position="35"/>
    </location>
</feature>
<name>A0A085MPH5_9BILA</name>
<protein>
    <submittedName>
        <fullName evidence="1">Uncharacterized protein</fullName>
    </submittedName>
</protein>
<proteinExistence type="predicted"/>
<accession>A0A085MPH5</accession>
<gene>
    <name evidence="1" type="ORF">M514_28700</name>
</gene>
<organism evidence="1">
    <name type="scientific">Trichuris suis</name>
    <name type="common">pig whipworm</name>
    <dbReference type="NCBI Taxonomy" id="68888"/>
    <lineage>
        <taxon>Eukaryota</taxon>
        <taxon>Metazoa</taxon>
        <taxon>Ecdysozoa</taxon>
        <taxon>Nematoda</taxon>
        <taxon>Enoplea</taxon>
        <taxon>Dorylaimia</taxon>
        <taxon>Trichinellida</taxon>
        <taxon>Trichuridae</taxon>
        <taxon>Trichuris</taxon>
    </lineage>
</organism>
<evidence type="ECO:0000313" key="1">
    <source>
        <dbReference type="EMBL" id="KFD59121.1"/>
    </source>
</evidence>
<reference evidence="1" key="1">
    <citation type="journal article" date="2014" name="Nat. Genet.">
        <title>Genome and transcriptome of the porcine whipworm Trichuris suis.</title>
        <authorList>
            <person name="Jex A.R."/>
            <person name="Nejsum P."/>
            <person name="Schwarz E.M."/>
            <person name="Hu L."/>
            <person name="Young N.D."/>
            <person name="Hall R.S."/>
            <person name="Korhonen P.K."/>
            <person name="Liao S."/>
            <person name="Thamsborg S."/>
            <person name="Xia J."/>
            <person name="Xu P."/>
            <person name="Wang S."/>
            <person name="Scheerlinck J.P."/>
            <person name="Hofmann A."/>
            <person name="Sternberg P.W."/>
            <person name="Wang J."/>
            <person name="Gasser R.B."/>
        </authorList>
    </citation>
    <scope>NUCLEOTIDE SEQUENCE [LARGE SCALE GENOMIC DNA]</scope>
    <source>
        <strain evidence="1">DCEP-RM93F</strain>
    </source>
</reference>
<dbReference type="Proteomes" id="UP000030758">
    <property type="component" value="Unassembled WGS sequence"/>
</dbReference>
<dbReference type="EMBL" id="KL370363">
    <property type="protein sequence ID" value="KFD59121.1"/>
    <property type="molecule type" value="Genomic_DNA"/>
</dbReference>
<sequence length="35" mass="3877">MTGPEMLPGDGDKDMEEAVPENKLTLENLAKGFWL</sequence>
<dbReference type="AlphaFoldDB" id="A0A085MPH5"/>